<reference evidence="2" key="1">
    <citation type="journal article" date="2021" name="Open Biol.">
        <title>Shared evolutionary footprints suggest mitochondrial oxidative damage underlies multiple complex I losses in fungi.</title>
        <authorList>
            <person name="Schikora-Tamarit M.A."/>
            <person name="Marcet-Houben M."/>
            <person name="Nosek J."/>
            <person name="Gabaldon T."/>
        </authorList>
    </citation>
    <scope>NUCLEOTIDE SEQUENCE</scope>
    <source>
        <strain evidence="2">NCAIM Y.01608</strain>
    </source>
</reference>
<evidence type="ECO:0000256" key="1">
    <source>
        <dbReference type="SAM" id="MobiDB-lite"/>
    </source>
</evidence>
<name>A0A9P8P5I9_9ASCO</name>
<feature type="region of interest" description="Disordered" evidence="1">
    <location>
        <begin position="19"/>
        <end position="77"/>
    </location>
</feature>
<dbReference type="EMBL" id="JAEUBD010001178">
    <property type="protein sequence ID" value="KAH3665352.1"/>
    <property type="molecule type" value="Genomic_DNA"/>
</dbReference>
<reference evidence="2" key="2">
    <citation type="submission" date="2021-01" db="EMBL/GenBank/DDBJ databases">
        <authorList>
            <person name="Schikora-Tamarit M.A."/>
        </authorList>
    </citation>
    <scope>NUCLEOTIDE SEQUENCE</scope>
    <source>
        <strain evidence="2">NCAIM Y.01608</strain>
    </source>
</reference>
<gene>
    <name evidence="2" type="ORF">OGATHE_004168</name>
</gene>
<protein>
    <submittedName>
        <fullName evidence="2">Uncharacterized protein</fullName>
    </submittedName>
</protein>
<dbReference type="AlphaFoldDB" id="A0A9P8P5I9"/>
<proteinExistence type="predicted"/>
<organism evidence="2 3">
    <name type="scientific">Ogataea polymorpha</name>
    <dbReference type="NCBI Taxonomy" id="460523"/>
    <lineage>
        <taxon>Eukaryota</taxon>
        <taxon>Fungi</taxon>
        <taxon>Dikarya</taxon>
        <taxon>Ascomycota</taxon>
        <taxon>Saccharomycotina</taxon>
        <taxon>Pichiomycetes</taxon>
        <taxon>Pichiales</taxon>
        <taxon>Pichiaceae</taxon>
        <taxon>Ogataea</taxon>
    </lineage>
</organism>
<accession>A0A9P8P5I9</accession>
<feature type="compositionally biased region" description="Polar residues" evidence="1">
    <location>
        <begin position="67"/>
        <end position="77"/>
    </location>
</feature>
<evidence type="ECO:0000313" key="3">
    <source>
        <dbReference type="Proteomes" id="UP000788993"/>
    </source>
</evidence>
<sequence>MLTLSSSFSSSLASKAAMNSEFSGDFSRNGELRAHRPRHTTGSNPARECPASSVQRPDQEFPRDPFQSDTGAGNQKCPSIRLAVNTSPTSPSASSAIASDKHGFPLTLQRISLLYRNRFIPATNFHVAHFRAGRLIFPSLDTLALQHPELVLDDDLDAAVSRVARKLDCLISLLKREPVRHKLLHVDYAVADQSDHCRPRLVVSVNKLHVHLPQRQMHERKVVDDVSAHAYHHQRAAASDNSAFLKRHPVGNLEKRCSLGLSEPLHGSVAWIDGQKVHLLTQIVVSLDTQKACAARHLRLDGHSIADFHVCHAFPHLNDLAGGFVAQNTVSKNLELANLSVLPKVDVRTTNTGGLDVDKGLACARPLDRSFLDFERVVLGDLKRWVGDAVVSHGE</sequence>
<dbReference type="Proteomes" id="UP000788993">
    <property type="component" value="Unassembled WGS sequence"/>
</dbReference>
<comment type="caution">
    <text evidence="2">The sequence shown here is derived from an EMBL/GenBank/DDBJ whole genome shotgun (WGS) entry which is preliminary data.</text>
</comment>
<evidence type="ECO:0000313" key="2">
    <source>
        <dbReference type="EMBL" id="KAH3665352.1"/>
    </source>
</evidence>
<keyword evidence="3" id="KW-1185">Reference proteome</keyword>